<name>A0A291P809_9GAMM</name>
<dbReference type="PANTHER" id="PTHR46211">
    <property type="entry name" value="GLYCEROPHOSPHORYL DIESTER PHOSPHODIESTERASE"/>
    <property type="match status" value="1"/>
</dbReference>
<evidence type="ECO:0000259" key="2">
    <source>
        <dbReference type="PROSITE" id="PS51704"/>
    </source>
</evidence>
<dbReference type="GO" id="GO:0006629">
    <property type="term" value="P:lipid metabolic process"/>
    <property type="evidence" value="ECO:0007669"/>
    <property type="project" value="InterPro"/>
</dbReference>
<feature type="transmembrane region" description="Helical" evidence="1">
    <location>
        <begin position="22"/>
        <end position="46"/>
    </location>
</feature>
<dbReference type="Pfam" id="PF03009">
    <property type="entry name" value="GDPD"/>
    <property type="match status" value="1"/>
</dbReference>
<dbReference type="KEGG" id="hbe:BEI_2004"/>
<proteinExistence type="predicted"/>
<reference evidence="3 4" key="1">
    <citation type="journal article" date="2017" name="Sci. Rep.">
        <title>Revealing the Saline Adaptation Strategies of the Halophilic Bacterium Halomonas beimenensis through High-throughput Omics and Transposon Mutagenesis Approaches.</title>
        <authorList>
            <person name="Chen Y.H."/>
            <person name="Lin S.S."/>
            <person name="Shyu Y.T."/>
        </authorList>
    </citation>
    <scope>NUCLEOTIDE SEQUENCE [LARGE SCALE GENOMIC DNA]</scope>
    <source>
        <strain evidence="3 4">NTU-111</strain>
    </source>
</reference>
<keyword evidence="1" id="KW-0472">Membrane</keyword>
<dbReference type="PANTHER" id="PTHR46211:SF1">
    <property type="entry name" value="GLYCEROPHOSPHODIESTER PHOSPHODIESTERASE, CYTOPLASMIC"/>
    <property type="match status" value="1"/>
</dbReference>
<dbReference type="Pfam" id="PF10110">
    <property type="entry name" value="GPDPase_memb"/>
    <property type="match status" value="1"/>
</dbReference>
<dbReference type="InterPro" id="IPR018476">
    <property type="entry name" value="GlyceroP-diester-Pdiesterase_M"/>
</dbReference>
<feature type="transmembrane region" description="Helical" evidence="1">
    <location>
        <begin position="275"/>
        <end position="300"/>
    </location>
</feature>
<dbReference type="EMBL" id="CP021435">
    <property type="protein sequence ID" value="ATJ82991.1"/>
    <property type="molecule type" value="Genomic_DNA"/>
</dbReference>
<dbReference type="Gene3D" id="3.20.20.190">
    <property type="entry name" value="Phosphatidylinositol (PI) phosphodiesterase"/>
    <property type="match status" value="1"/>
</dbReference>
<organism evidence="3 4">
    <name type="scientific">Halomonas beimenensis</name>
    <dbReference type="NCBI Taxonomy" id="475662"/>
    <lineage>
        <taxon>Bacteria</taxon>
        <taxon>Pseudomonadati</taxon>
        <taxon>Pseudomonadota</taxon>
        <taxon>Gammaproteobacteria</taxon>
        <taxon>Oceanospirillales</taxon>
        <taxon>Halomonadaceae</taxon>
        <taxon>Halomonas</taxon>
    </lineage>
</organism>
<keyword evidence="1" id="KW-1133">Transmembrane helix</keyword>
<dbReference type="InterPro" id="IPR017946">
    <property type="entry name" value="PLC-like_Pdiesterase_TIM-brl"/>
</dbReference>
<feature type="transmembrane region" description="Helical" evidence="1">
    <location>
        <begin position="229"/>
        <end position="255"/>
    </location>
</feature>
<dbReference type="Proteomes" id="UP000219993">
    <property type="component" value="Chromosome"/>
</dbReference>
<protein>
    <submittedName>
        <fullName evidence="3">Glycerophosphoryl diester phosphodiesterase</fullName>
    </submittedName>
</protein>
<accession>A0A291P809</accession>
<dbReference type="InterPro" id="IPR030395">
    <property type="entry name" value="GP_PDE_dom"/>
</dbReference>
<evidence type="ECO:0000313" key="3">
    <source>
        <dbReference type="EMBL" id="ATJ82991.1"/>
    </source>
</evidence>
<sequence length="627" mass="68778">MLALPQLTGDVLRSLRDHLRPLVAYHLFFTLLASSLLLPAAGWTLAHLLGRFQRPLISNAVLLETLLTPGGLAWLLGAVGVTFLVLYLQQAGMTLVAVRPRDNHVHLAFDALWTCLRRLPSLSGLALLQVGSHLALLLPAVLALLTLHDRLLGDLDPYYVQQVRPPAFWQFVATALPLVLGWALAAASLYTRWHLALPVLILEGLSPRRALARSFHLTRGRGPGIAASILVLLAGIVALPLAAGALFDALFTPLLGHLPERRPVLVPAMLGYVGAYVLITLALAFVGIAANALMGACLYLRLAHREPRPPAPPPGAHPGRLAWAVELTVLLFALGQAWWIIHRFEIHETVTIIAHRGSSLEAPENTLAAIDRAMADGADVIEVDARLTADAAVVLHHDSTLSRLVGDDRRIADLDRAALEEMDVGSWFGDPFVGARIPGLDEALRRVRGRAGLMIELKPDPGRERRLVGRVLEVLATEAEARRRCRGRAPDGVRRAACGEPAVMRDISLATLSYSLLGEIERQAPEARTVLLAQLVMRGTLPRRGFDALALRHNRIDASEVRRAHHHGYRLYAWTINEPARMSRLIDLGVDGIITDRPDRLTRLLAERRRLGDGALMLVKLRNWLRD</sequence>
<dbReference type="OrthoDB" id="9795622at2"/>
<keyword evidence="1" id="KW-0812">Transmembrane</keyword>
<evidence type="ECO:0000256" key="1">
    <source>
        <dbReference type="SAM" id="Phobius"/>
    </source>
</evidence>
<dbReference type="AlphaFoldDB" id="A0A291P809"/>
<feature type="transmembrane region" description="Helical" evidence="1">
    <location>
        <begin position="126"/>
        <end position="147"/>
    </location>
</feature>
<feature type="transmembrane region" description="Helical" evidence="1">
    <location>
        <begin position="66"/>
        <end position="88"/>
    </location>
</feature>
<dbReference type="GO" id="GO:0008081">
    <property type="term" value="F:phosphoric diester hydrolase activity"/>
    <property type="evidence" value="ECO:0007669"/>
    <property type="project" value="InterPro"/>
</dbReference>
<dbReference type="SUPFAM" id="SSF51695">
    <property type="entry name" value="PLC-like phosphodiesterases"/>
    <property type="match status" value="1"/>
</dbReference>
<dbReference type="RefSeq" id="WP_097789374.1">
    <property type="nucleotide sequence ID" value="NZ_BAAADT010000034.1"/>
</dbReference>
<dbReference type="PROSITE" id="PS51704">
    <property type="entry name" value="GP_PDE"/>
    <property type="match status" value="1"/>
</dbReference>
<feature type="domain" description="GP-PDE" evidence="2">
    <location>
        <begin position="350"/>
        <end position="605"/>
    </location>
</feature>
<gene>
    <name evidence="3" type="ORF">BEI_2004</name>
</gene>
<feature type="transmembrane region" description="Helical" evidence="1">
    <location>
        <begin position="167"/>
        <end position="190"/>
    </location>
</feature>
<evidence type="ECO:0000313" key="4">
    <source>
        <dbReference type="Proteomes" id="UP000219993"/>
    </source>
</evidence>
<feature type="transmembrane region" description="Helical" evidence="1">
    <location>
        <begin position="321"/>
        <end position="341"/>
    </location>
</feature>
<keyword evidence="4" id="KW-1185">Reference proteome</keyword>